<dbReference type="EMBL" id="JAGFBS010000061">
    <property type="protein sequence ID" value="KAG6369905.1"/>
    <property type="molecule type" value="Genomic_DNA"/>
</dbReference>
<sequence length="201" mass="21941">MHISEKIFCPKDRRRLLYEIFDGNLEVKISGLGVMSSESLMLMGKAMTDVDTIWVIPKVTAGEPGEPIEVVIFGEPYLIEVVETHTFDNIAPSQPPFVGPPGPTFTTGNSTLSSDNSKGELSIERFLIKSEEAYFDKVRRDKLSSAASYISSQRESAWGSHGLSVADERSRPATPGTPSTHPHGDGAMLPYGGNIVIMNRV</sequence>
<proteinExistence type="predicted"/>
<dbReference type="Proteomes" id="UP000683000">
    <property type="component" value="Unassembled WGS sequence"/>
</dbReference>
<evidence type="ECO:0000256" key="1">
    <source>
        <dbReference type="SAM" id="MobiDB-lite"/>
    </source>
</evidence>
<feature type="region of interest" description="Disordered" evidence="1">
    <location>
        <begin position="160"/>
        <end position="191"/>
    </location>
</feature>
<dbReference type="PANTHER" id="PTHR47182:SF2">
    <property type="entry name" value="CELL WALL ALPHA-1,3-GLUCAN SYNTHASE AGS1"/>
    <property type="match status" value="1"/>
</dbReference>
<dbReference type="GO" id="GO:0009277">
    <property type="term" value="C:fungal-type cell wall"/>
    <property type="evidence" value="ECO:0007669"/>
    <property type="project" value="TreeGrafter"/>
</dbReference>
<name>A0A8I3A4I9_9AGAM</name>
<dbReference type="OrthoDB" id="3265093at2759"/>
<keyword evidence="3" id="KW-1185">Reference proteome</keyword>
<comment type="caution">
    <text evidence="2">The sequence shown here is derived from an EMBL/GenBank/DDBJ whole genome shotgun (WGS) entry which is preliminary data.</text>
</comment>
<reference evidence="2" key="1">
    <citation type="submission" date="2021-03" db="EMBL/GenBank/DDBJ databases">
        <title>Evolutionary innovations through gain and loss of genes in the ectomycorrhizal Boletales.</title>
        <authorList>
            <person name="Wu G."/>
            <person name="Miyauchi S."/>
            <person name="Morin E."/>
            <person name="Yang Z.-L."/>
            <person name="Xu J."/>
            <person name="Martin F.M."/>
        </authorList>
    </citation>
    <scope>NUCLEOTIDE SEQUENCE</scope>
    <source>
        <strain evidence="2">BR01</strain>
    </source>
</reference>
<evidence type="ECO:0000313" key="3">
    <source>
        <dbReference type="Proteomes" id="UP000683000"/>
    </source>
</evidence>
<organism evidence="2 3">
    <name type="scientific">Boletus reticuloceps</name>
    <dbReference type="NCBI Taxonomy" id="495285"/>
    <lineage>
        <taxon>Eukaryota</taxon>
        <taxon>Fungi</taxon>
        <taxon>Dikarya</taxon>
        <taxon>Basidiomycota</taxon>
        <taxon>Agaricomycotina</taxon>
        <taxon>Agaricomycetes</taxon>
        <taxon>Agaricomycetidae</taxon>
        <taxon>Boletales</taxon>
        <taxon>Boletineae</taxon>
        <taxon>Boletaceae</taxon>
        <taxon>Boletoideae</taxon>
        <taxon>Boletus</taxon>
    </lineage>
</organism>
<dbReference type="GO" id="GO:0047657">
    <property type="term" value="F:alpha-1,3-glucan synthase activity"/>
    <property type="evidence" value="ECO:0007669"/>
    <property type="project" value="TreeGrafter"/>
</dbReference>
<accession>A0A8I3A4I9</accession>
<dbReference type="InterPro" id="IPR058655">
    <property type="entry name" value="Mok11-14/Ags1-like"/>
</dbReference>
<evidence type="ECO:0000313" key="2">
    <source>
        <dbReference type="EMBL" id="KAG6369905.1"/>
    </source>
</evidence>
<protein>
    <submittedName>
        <fullName evidence="2">Uncharacterized protein</fullName>
    </submittedName>
</protein>
<dbReference type="AlphaFoldDB" id="A0A8I3A4I9"/>
<dbReference type="PANTHER" id="PTHR47182">
    <property type="entry name" value="CELL WALL ALPHA-1,3-GLUCAN SYNTHASE AGS1-RELATED"/>
    <property type="match status" value="1"/>
</dbReference>
<dbReference type="GO" id="GO:0070600">
    <property type="term" value="P:fungal-type cell wall (1-&gt;3)-alpha-glucan biosynthetic process"/>
    <property type="evidence" value="ECO:0007669"/>
    <property type="project" value="TreeGrafter"/>
</dbReference>
<gene>
    <name evidence="2" type="ORF">JVT61DRAFT_13370</name>
</gene>